<comment type="caution">
    <text evidence="1">The sequence shown here is derived from an EMBL/GenBank/DDBJ whole genome shotgun (WGS) entry which is preliminary data.</text>
</comment>
<organism evidence="1 2">
    <name type="scientific">Pieris brassicae</name>
    <name type="common">White butterfly</name>
    <name type="synonym">Large white butterfly</name>
    <dbReference type="NCBI Taxonomy" id="7116"/>
    <lineage>
        <taxon>Eukaryota</taxon>
        <taxon>Metazoa</taxon>
        <taxon>Ecdysozoa</taxon>
        <taxon>Arthropoda</taxon>
        <taxon>Hexapoda</taxon>
        <taxon>Insecta</taxon>
        <taxon>Pterygota</taxon>
        <taxon>Neoptera</taxon>
        <taxon>Endopterygota</taxon>
        <taxon>Lepidoptera</taxon>
        <taxon>Glossata</taxon>
        <taxon>Ditrysia</taxon>
        <taxon>Papilionoidea</taxon>
        <taxon>Pieridae</taxon>
        <taxon>Pierinae</taxon>
        <taxon>Pieris</taxon>
    </lineage>
</organism>
<accession>A0A9P0TYP9</accession>
<sequence length="91" mass="10263">MGYIPRGNKAWRCSCANIGQSQSLINRQKLTLPERRAAGCNGLEACAPRGQHVPIVYSAFRILWTTKQRNFGIYVENPLLNLVYIIDRAIS</sequence>
<proteinExistence type="predicted"/>
<protein>
    <submittedName>
        <fullName evidence="1">Uncharacterized protein</fullName>
    </submittedName>
</protein>
<name>A0A9P0TYP9_PIEBR</name>
<evidence type="ECO:0000313" key="1">
    <source>
        <dbReference type="EMBL" id="CAH4038656.1"/>
    </source>
</evidence>
<gene>
    <name evidence="1" type="ORF">PIBRA_LOCUS14182</name>
</gene>
<keyword evidence="2" id="KW-1185">Reference proteome</keyword>
<reference evidence="1" key="1">
    <citation type="submission" date="2022-05" db="EMBL/GenBank/DDBJ databases">
        <authorList>
            <person name="Okamura Y."/>
        </authorList>
    </citation>
    <scope>NUCLEOTIDE SEQUENCE</scope>
</reference>
<dbReference type="EMBL" id="CALOZG010000087">
    <property type="protein sequence ID" value="CAH4038656.1"/>
    <property type="molecule type" value="Genomic_DNA"/>
</dbReference>
<evidence type="ECO:0000313" key="2">
    <source>
        <dbReference type="Proteomes" id="UP001152562"/>
    </source>
</evidence>
<dbReference type="AlphaFoldDB" id="A0A9P0TYP9"/>
<dbReference type="Proteomes" id="UP001152562">
    <property type="component" value="Unassembled WGS sequence"/>
</dbReference>